<evidence type="ECO:0000256" key="3">
    <source>
        <dbReference type="ARBA" id="ARBA00022723"/>
    </source>
</evidence>
<feature type="domain" description="S1-like" evidence="12">
    <location>
        <begin position="14"/>
        <end position="76"/>
    </location>
</feature>
<dbReference type="RefSeq" id="WP_212215634.1">
    <property type="nucleotide sequence ID" value="NZ_JAGUCO010000004.1"/>
</dbReference>
<dbReference type="PROSITE" id="PS51721">
    <property type="entry name" value="G_CP"/>
    <property type="match status" value="1"/>
</dbReference>
<feature type="binding site" evidence="10">
    <location>
        <position position="271"/>
    </location>
    <ligand>
        <name>Zn(2+)</name>
        <dbReference type="ChEBI" id="CHEBI:29105"/>
    </ligand>
</feature>
<keyword evidence="5 10" id="KW-0547">Nucleotide-binding</keyword>
<evidence type="ECO:0000259" key="12">
    <source>
        <dbReference type="PROSITE" id="PS50832"/>
    </source>
</evidence>
<dbReference type="PANTHER" id="PTHR32120:SF11">
    <property type="entry name" value="SMALL RIBOSOMAL SUBUNIT BIOGENESIS GTPASE RSGA 1, MITOCHONDRIAL-RELATED"/>
    <property type="match status" value="1"/>
</dbReference>
<dbReference type="InterPro" id="IPR012340">
    <property type="entry name" value="NA-bd_OB-fold"/>
</dbReference>
<dbReference type="InterPro" id="IPR004881">
    <property type="entry name" value="Ribosome_biogen_GTPase_RsgA"/>
</dbReference>
<evidence type="ECO:0000256" key="7">
    <source>
        <dbReference type="ARBA" id="ARBA00022833"/>
    </source>
</evidence>
<keyword evidence="4 10" id="KW-0699">rRNA-binding</keyword>
<dbReference type="EMBL" id="JAGUCO010000004">
    <property type="protein sequence ID" value="MBS2098393.1"/>
    <property type="molecule type" value="Genomic_DNA"/>
</dbReference>
<sequence length="308" mass="34851">MNRKEGLVIKSTGSRYTVLLDDSTMMLCRIRGRIRLDDIRSTNPVAVGDEVIVDVQDDEGVISEVKSRRNYIIRKSTNLSKESQILAANVDQAVLIVTINYPITTRVFVDRFIAAAEAYGIPVRLIFNKIDRYDLPHQRMLNEWRELYEGIGYPTLAVSAKKQEDLDEVKQLLKDKISVLNGHSGVGKSTLINRVEPGLNLKTAEISEIHQSGRHTTTFAEMHPLSFGGYIIDTPGIRGFGLIHIEKEELYHYFKEIFNAADGCRFNNCTHSNEPGCAVKEAVINGEIAQSRYESYLSILLNKNEKYR</sequence>
<evidence type="ECO:0000256" key="4">
    <source>
        <dbReference type="ARBA" id="ARBA00022730"/>
    </source>
</evidence>
<evidence type="ECO:0000256" key="10">
    <source>
        <dbReference type="HAMAP-Rule" id="MF_01820"/>
    </source>
</evidence>
<dbReference type="SUPFAM" id="SSF50249">
    <property type="entry name" value="Nucleic acid-binding proteins"/>
    <property type="match status" value="1"/>
</dbReference>
<dbReference type="HAMAP" id="MF_01820">
    <property type="entry name" value="GTPase_RsgA"/>
    <property type="match status" value="1"/>
</dbReference>
<protein>
    <recommendedName>
        <fullName evidence="10">Small ribosomal subunit biogenesis GTPase RsgA</fullName>
        <ecNumber evidence="10">3.6.1.-</ecNumber>
    </recommendedName>
</protein>
<accession>A0ABS5JU92</accession>
<evidence type="ECO:0000256" key="5">
    <source>
        <dbReference type="ARBA" id="ARBA00022741"/>
    </source>
</evidence>
<keyword evidence="11" id="KW-0396">Initiation factor</keyword>
<feature type="binding site" evidence="10">
    <location>
        <position position="269"/>
    </location>
    <ligand>
        <name>Zn(2+)</name>
        <dbReference type="ChEBI" id="CHEBI:29105"/>
    </ligand>
</feature>
<evidence type="ECO:0000256" key="2">
    <source>
        <dbReference type="ARBA" id="ARBA00022517"/>
    </source>
</evidence>
<dbReference type="InterPro" id="IPR031944">
    <property type="entry name" value="RsgA_N"/>
</dbReference>
<evidence type="ECO:0000313" key="16">
    <source>
        <dbReference type="Proteomes" id="UP000708576"/>
    </source>
</evidence>
<dbReference type="Pfam" id="PF16745">
    <property type="entry name" value="RsgA_N"/>
    <property type="match status" value="1"/>
</dbReference>
<dbReference type="PROSITE" id="PS50832">
    <property type="entry name" value="S1_IF1_TYPE"/>
    <property type="match status" value="1"/>
</dbReference>
<comment type="function">
    <text evidence="10">One of several proteins that assist in the late maturation steps of the functional core of the 30S ribosomal subunit. Helps release RbfA from mature subunits. May play a role in the assembly of ribosomal proteins into the subunit. Circularly permuted GTPase that catalyzes slow GTP hydrolysis, GTPase activity is stimulated by the 30S ribosomal subunit.</text>
</comment>
<comment type="similarity">
    <text evidence="10">Belongs to the TRAFAC class YlqF/YawG GTPase family. RsgA subfamily.</text>
</comment>
<dbReference type="InterPro" id="IPR006196">
    <property type="entry name" value="RNA-binding_domain_S1_IF1"/>
</dbReference>
<dbReference type="EC" id="3.6.1.-" evidence="10"/>
<keyword evidence="2 10" id="KW-0690">Ribosome biogenesis</keyword>
<evidence type="ECO:0000256" key="11">
    <source>
        <dbReference type="PROSITE-ProRule" id="PRU00181"/>
    </source>
</evidence>
<dbReference type="CDD" id="cd01854">
    <property type="entry name" value="YjeQ_EngC"/>
    <property type="match status" value="1"/>
</dbReference>
<name>A0ABS5JU92_9BACT</name>
<keyword evidence="1 10" id="KW-0963">Cytoplasm</keyword>
<evidence type="ECO:0000259" key="13">
    <source>
        <dbReference type="PROSITE" id="PS50936"/>
    </source>
</evidence>
<feature type="binding site" evidence="10">
    <location>
        <begin position="182"/>
        <end position="190"/>
    </location>
    <ligand>
        <name>GTP</name>
        <dbReference type="ChEBI" id="CHEBI:37565"/>
    </ligand>
</feature>
<feature type="binding site" evidence="10">
    <location>
        <begin position="128"/>
        <end position="131"/>
    </location>
    <ligand>
        <name>GTP</name>
        <dbReference type="ChEBI" id="CHEBI:37565"/>
    </ligand>
</feature>
<evidence type="ECO:0000256" key="6">
    <source>
        <dbReference type="ARBA" id="ARBA00022801"/>
    </source>
</evidence>
<feature type="binding site" evidence="10">
    <location>
        <position position="264"/>
    </location>
    <ligand>
        <name>Zn(2+)</name>
        <dbReference type="ChEBI" id="CHEBI:29105"/>
    </ligand>
</feature>
<keyword evidence="16" id="KW-1185">Reference proteome</keyword>
<keyword evidence="11" id="KW-0648">Protein biosynthesis</keyword>
<dbReference type="Gene3D" id="3.40.50.300">
    <property type="entry name" value="P-loop containing nucleotide triphosphate hydrolases"/>
    <property type="match status" value="1"/>
</dbReference>
<dbReference type="PROSITE" id="PS50936">
    <property type="entry name" value="ENGC_GTPASE"/>
    <property type="match status" value="1"/>
</dbReference>
<dbReference type="Gene3D" id="1.10.40.50">
    <property type="entry name" value="Probable gtpase engc, domain 3"/>
    <property type="match status" value="1"/>
</dbReference>
<dbReference type="PANTHER" id="PTHR32120">
    <property type="entry name" value="SMALL RIBOSOMAL SUBUNIT BIOGENESIS GTPASE RSGA"/>
    <property type="match status" value="1"/>
</dbReference>
<comment type="caution">
    <text evidence="15">The sequence shown here is derived from an EMBL/GenBank/DDBJ whole genome shotgun (WGS) entry which is preliminary data.</text>
</comment>
<feature type="domain" description="CP-type G" evidence="14">
    <location>
        <begin position="79"/>
        <end position="240"/>
    </location>
</feature>
<evidence type="ECO:0000256" key="9">
    <source>
        <dbReference type="ARBA" id="ARBA00023134"/>
    </source>
</evidence>
<dbReference type="InterPro" id="IPR010914">
    <property type="entry name" value="RsgA_GTPase_dom"/>
</dbReference>
<comment type="cofactor">
    <cofactor evidence="10">
        <name>Zn(2+)</name>
        <dbReference type="ChEBI" id="CHEBI:29105"/>
    </cofactor>
    <text evidence="10">Binds 1 zinc ion per subunit.</text>
</comment>
<dbReference type="NCBIfam" id="TIGR00157">
    <property type="entry name" value="ribosome small subunit-dependent GTPase A"/>
    <property type="match status" value="1"/>
</dbReference>
<evidence type="ECO:0000313" key="15">
    <source>
        <dbReference type="EMBL" id="MBS2098393.1"/>
    </source>
</evidence>
<keyword evidence="3 10" id="KW-0479">Metal-binding</keyword>
<gene>
    <name evidence="10 15" type="primary">rsgA</name>
    <name evidence="15" type="ORF">KEM10_08890</name>
</gene>
<dbReference type="Proteomes" id="UP000708576">
    <property type="component" value="Unassembled WGS sequence"/>
</dbReference>
<comment type="subunit">
    <text evidence="10">Monomer. Associates with 30S ribosomal subunit, binds 16S rRNA.</text>
</comment>
<evidence type="ECO:0000256" key="1">
    <source>
        <dbReference type="ARBA" id="ARBA00022490"/>
    </source>
</evidence>
<feature type="binding site" evidence="10">
    <location>
        <position position="277"/>
    </location>
    <ligand>
        <name>Zn(2+)</name>
        <dbReference type="ChEBI" id="CHEBI:29105"/>
    </ligand>
</feature>
<evidence type="ECO:0000256" key="8">
    <source>
        <dbReference type="ARBA" id="ARBA00022884"/>
    </source>
</evidence>
<feature type="domain" description="EngC GTPase" evidence="13">
    <location>
        <begin position="88"/>
        <end position="238"/>
    </location>
</feature>
<comment type="subcellular location">
    <subcellularLocation>
        <location evidence="10">Cytoplasm</location>
    </subcellularLocation>
</comment>
<keyword evidence="7 10" id="KW-0862">Zinc</keyword>
<keyword evidence="8 10" id="KW-0694">RNA-binding</keyword>
<dbReference type="Pfam" id="PF03193">
    <property type="entry name" value="RsgA_GTPase"/>
    <property type="match status" value="1"/>
</dbReference>
<dbReference type="CDD" id="cd04466">
    <property type="entry name" value="S1_YloQ_GTPase"/>
    <property type="match status" value="1"/>
</dbReference>
<reference evidence="15 16" key="1">
    <citation type="journal article" date="2015" name="Int. J. Syst. Evol. Microbiol.">
        <title>Carboxylicivirga linearis sp. nov., isolated from a sea cucumber culture pond.</title>
        <authorList>
            <person name="Wang F.Q."/>
            <person name="Zhou Y.X."/>
            <person name="Lin X.Z."/>
            <person name="Chen G.J."/>
            <person name="Du Z.J."/>
        </authorList>
    </citation>
    <scope>NUCLEOTIDE SEQUENCE [LARGE SCALE GENOMIC DNA]</scope>
    <source>
        <strain evidence="15 16">FB218</strain>
    </source>
</reference>
<proteinExistence type="inferred from homology"/>
<organism evidence="15 16">
    <name type="scientific">Carboxylicivirga linearis</name>
    <dbReference type="NCBI Taxonomy" id="1628157"/>
    <lineage>
        <taxon>Bacteria</taxon>
        <taxon>Pseudomonadati</taxon>
        <taxon>Bacteroidota</taxon>
        <taxon>Bacteroidia</taxon>
        <taxon>Marinilabiliales</taxon>
        <taxon>Marinilabiliaceae</taxon>
        <taxon>Carboxylicivirga</taxon>
    </lineage>
</organism>
<dbReference type="InterPro" id="IPR030378">
    <property type="entry name" value="G_CP_dom"/>
</dbReference>
<evidence type="ECO:0000259" key="14">
    <source>
        <dbReference type="PROSITE" id="PS51721"/>
    </source>
</evidence>
<dbReference type="SUPFAM" id="SSF52540">
    <property type="entry name" value="P-loop containing nucleoside triphosphate hydrolases"/>
    <property type="match status" value="1"/>
</dbReference>
<dbReference type="InterPro" id="IPR027417">
    <property type="entry name" value="P-loop_NTPase"/>
</dbReference>
<keyword evidence="6 10" id="KW-0378">Hydrolase</keyword>
<dbReference type="Gene3D" id="2.40.50.140">
    <property type="entry name" value="Nucleic acid-binding proteins"/>
    <property type="match status" value="1"/>
</dbReference>
<keyword evidence="9 10" id="KW-0342">GTP-binding</keyword>